<comment type="caution">
    <text evidence="1">The sequence shown here is derived from an EMBL/GenBank/DDBJ whole genome shotgun (WGS) entry which is preliminary data.</text>
</comment>
<accession>A0A7W9A493</accession>
<keyword evidence="2" id="KW-1185">Reference proteome</keyword>
<dbReference type="Proteomes" id="UP000548978">
    <property type="component" value="Unassembled WGS sequence"/>
</dbReference>
<dbReference type="AlphaFoldDB" id="A0A7W9A493"/>
<dbReference type="RefSeq" id="WP_123288439.1">
    <property type="nucleotide sequence ID" value="NZ_JACIJB010000008.1"/>
</dbReference>
<evidence type="ECO:0000313" key="2">
    <source>
        <dbReference type="Proteomes" id="UP000548978"/>
    </source>
</evidence>
<dbReference type="OrthoDB" id="8481733at2"/>
<dbReference type="EMBL" id="JACIJB010000008">
    <property type="protein sequence ID" value="MBB5661124.1"/>
    <property type="molecule type" value="Genomic_DNA"/>
</dbReference>
<organism evidence="1 2">
    <name type="scientific">Brevundimonas halotolerans</name>
    <dbReference type="NCBI Taxonomy" id="69670"/>
    <lineage>
        <taxon>Bacteria</taxon>
        <taxon>Pseudomonadati</taxon>
        <taxon>Pseudomonadota</taxon>
        <taxon>Alphaproteobacteria</taxon>
        <taxon>Caulobacterales</taxon>
        <taxon>Caulobacteraceae</taxon>
        <taxon>Brevundimonas</taxon>
    </lineage>
</organism>
<sequence>MASFDEFKATKTGEAVGAILFDHDWQVELVCLAKHGLPPAQAVGAEIAAKVGALDDTEKQHVGRWIRDILATKGFKPISKGARVAPGNLFSRAALYGRIEAGENA</sequence>
<proteinExistence type="predicted"/>
<reference evidence="1 2" key="1">
    <citation type="submission" date="2020-08" db="EMBL/GenBank/DDBJ databases">
        <title>Genomic Encyclopedia of Type Strains, Phase IV (KMG-IV): sequencing the most valuable type-strain genomes for metagenomic binning, comparative biology and taxonomic classification.</title>
        <authorList>
            <person name="Goeker M."/>
        </authorList>
    </citation>
    <scope>NUCLEOTIDE SEQUENCE [LARGE SCALE GENOMIC DNA]</scope>
    <source>
        <strain evidence="1 2">DSM 24448</strain>
    </source>
</reference>
<evidence type="ECO:0000313" key="1">
    <source>
        <dbReference type="EMBL" id="MBB5661124.1"/>
    </source>
</evidence>
<protein>
    <submittedName>
        <fullName evidence="1">Uncharacterized protein</fullName>
    </submittedName>
</protein>
<name>A0A7W9A493_9CAUL</name>
<gene>
    <name evidence="1" type="ORF">FHS65_001883</name>
</gene>